<accession>A0ABU4Z128</accession>
<proteinExistence type="predicted"/>
<feature type="region of interest" description="Disordered" evidence="1">
    <location>
        <begin position="78"/>
        <end position="97"/>
    </location>
</feature>
<name>A0ABU4Z128_9HYPH</name>
<reference evidence="2 3" key="1">
    <citation type="submission" date="2023-08" db="EMBL/GenBank/DDBJ databases">
        <title>Implementing the SeqCode for naming new Mesorhizobium species isolated from Vachellia karroo root nodules.</title>
        <authorList>
            <person name="Van Lill M."/>
        </authorList>
    </citation>
    <scope>NUCLEOTIDE SEQUENCE [LARGE SCALE GENOMIC DNA]</scope>
    <source>
        <strain evidence="2 3">VK22B</strain>
    </source>
</reference>
<organism evidence="2 3">
    <name type="scientific">Mesorhizobium captivum</name>
    <dbReference type="NCBI Taxonomy" id="3072319"/>
    <lineage>
        <taxon>Bacteria</taxon>
        <taxon>Pseudomonadati</taxon>
        <taxon>Pseudomonadota</taxon>
        <taxon>Alphaproteobacteria</taxon>
        <taxon>Hyphomicrobiales</taxon>
        <taxon>Phyllobacteriaceae</taxon>
        <taxon>Mesorhizobium</taxon>
    </lineage>
</organism>
<dbReference type="Proteomes" id="UP001271249">
    <property type="component" value="Unassembled WGS sequence"/>
</dbReference>
<evidence type="ECO:0000256" key="1">
    <source>
        <dbReference type="SAM" id="MobiDB-lite"/>
    </source>
</evidence>
<dbReference type="RefSeq" id="WP_128332579.1">
    <property type="nucleotide sequence ID" value="NZ_JAVIJC010000014.1"/>
</dbReference>
<keyword evidence="3" id="KW-1185">Reference proteome</keyword>
<comment type="caution">
    <text evidence="2">The sequence shown here is derived from an EMBL/GenBank/DDBJ whole genome shotgun (WGS) entry which is preliminary data.</text>
</comment>
<dbReference type="EMBL" id="JAVIJC010000014">
    <property type="protein sequence ID" value="MDX8492917.1"/>
    <property type="molecule type" value="Genomic_DNA"/>
</dbReference>
<gene>
    <name evidence="2" type="ORF">RFN29_15165</name>
</gene>
<sequence length="97" mass="10450">MAELASLAQKYSEIGKPAGADKDEYFPCLYLDEKQMDAMKLGNPRVGTEMTMTATVRVSSISESQNGARSMSVEITEAAMSPKEKKPDAASVLFPNG</sequence>
<evidence type="ECO:0000313" key="3">
    <source>
        <dbReference type="Proteomes" id="UP001271249"/>
    </source>
</evidence>
<protein>
    <submittedName>
        <fullName evidence="2">Uncharacterized protein</fullName>
    </submittedName>
</protein>
<evidence type="ECO:0000313" key="2">
    <source>
        <dbReference type="EMBL" id="MDX8492917.1"/>
    </source>
</evidence>